<evidence type="ECO:0000256" key="8">
    <source>
        <dbReference type="ARBA" id="ARBA00022842"/>
    </source>
</evidence>
<evidence type="ECO:0000256" key="6">
    <source>
        <dbReference type="ARBA" id="ARBA00022777"/>
    </source>
</evidence>
<feature type="binding site" evidence="10">
    <location>
        <begin position="219"/>
        <end position="223"/>
    </location>
    <ligand>
        <name>D-ribose 5-phosphate</name>
        <dbReference type="ChEBI" id="CHEBI:78346"/>
    </ligand>
</feature>
<gene>
    <name evidence="10" type="primary">prs</name>
    <name evidence="13" type="ORF">DFR87_09685</name>
</gene>
<dbReference type="Proteomes" id="UP000247586">
    <property type="component" value="Chromosome"/>
</dbReference>
<dbReference type="STRING" id="1293036.GCA_001315825_00701"/>
<protein>
    <recommendedName>
        <fullName evidence="10">Ribose-phosphate pyrophosphokinase</fullName>
        <shortName evidence="10">RPPK</shortName>
        <ecNumber evidence="10">2.7.6.1</ecNumber>
    </recommendedName>
    <alternativeName>
        <fullName evidence="10">5-phospho-D-ribosyl alpha-1-diphosphate synthase</fullName>
    </alternativeName>
    <alternativeName>
        <fullName evidence="10">Phosphoribosyl diphosphate synthase</fullName>
    </alternativeName>
    <alternativeName>
        <fullName evidence="10">Phosphoribosyl pyrophosphate synthase</fullName>
        <shortName evidence="10">P-Rib-PP synthase</shortName>
        <shortName evidence="10">PRPP synthase</shortName>
        <shortName evidence="10">PRPPase</shortName>
    </alternativeName>
</protein>
<dbReference type="InterPro" id="IPR000836">
    <property type="entry name" value="PRTase_dom"/>
</dbReference>
<dbReference type="GO" id="GO:0000287">
    <property type="term" value="F:magnesium ion binding"/>
    <property type="evidence" value="ECO:0007669"/>
    <property type="project" value="UniProtKB-UniRule"/>
</dbReference>
<comment type="subcellular location">
    <subcellularLocation>
        <location evidence="10">Cytoplasm</location>
    </subcellularLocation>
</comment>
<dbReference type="FunFam" id="3.40.50.2020:FF:000007">
    <property type="entry name" value="Ribose-phosphate pyrophosphokinase"/>
    <property type="match status" value="1"/>
</dbReference>
<evidence type="ECO:0000256" key="9">
    <source>
        <dbReference type="ARBA" id="ARBA00049535"/>
    </source>
</evidence>
<dbReference type="SUPFAM" id="SSF53271">
    <property type="entry name" value="PRTase-like"/>
    <property type="match status" value="1"/>
</dbReference>
<keyword evidence="8 10" id="KW-0460">Magnesium</keyword>
<feature type="binding site" evidence="10">
    <location>
        <begin position="93"/>
        <end position="94"/>
    </location>
    <ligand>
        <name>ATP</name>
        <dbReference type="ChEBI" id="CHEBI:30616"/>
    </ligand>
</feature>
<comment type="catalytic activity">
    <reaction evidence="9 10">
        <text>D-ribose 5-phosphate + ATP = 5-phospho-alpha-D-ribose 1-diphosphate + AMP + H(+)</text>
        <dbReference type="Rhea" id="RHEA:15609"/>
        <dbReference type="ChEBI" id="CHEBI:15378"/>
        <dbReference type="ChEBI" id="CHEBI:30616"/>
        <dbReference type="ChEBI" id="CHEBI:58017"/>
        <dbReference type="ChEBI" id="CHEBI:78346"/>
        <dbReference type="ChEBI" id="CHEBI:456215"/>
        <dbReference type="EC" id="2.7.6.1"/>
    </reaction>
</comment>
<dbReference type="EC" id="2.7.6.1" evidence="10"/>
<dbReference type="Pfam" id="PF13793">
    <property type="entry name" value="Pribosyltran_N"/>
    <property type="match status" value="1"/>
</dbReference>
<sequence>MIIVGGTATNGIDENLSKLMGARLVKVEHKVFPDGESYIRVPSTLSGEEAVLVQTTQPPQDKNLVELFLTIEALKDVGASKVTVVVPYLAYSRQDRRFLDGEAVSVKTILNIIYRLGGSTLIVVEPHHLESLDYFPGELRVADPLPALAKEVKRLVRRPFVLGPDRGALGRAERMAKELGCEFAFLEKERDRHTGEIRVKSNLGSLKGYDVVLIDDIVSTGGTLVEAAKIAYSLGAESVNATAVHLLLVNGALQKLKEAGVREVIGTNTVIPREKVNLVDISEQIAVKL</sequence>
<keyword evidence="2 10" id="KW-0808">Transferase</keyword>
<dbReference type="GeneID" id="36835613"/>
<dbReference type="AlphaFoldDB" id="A0A2U9IVB9"/>
<evidence type="ECO:0000313" key="14">
    <source>
        <dbReference type="Proteomes" id="UP000247586"/>
    </source>
</evidence>
<dbReference type="SMART" id="SM01400">
    <property type="entry name" value="Pribosyltran_N"/>
    <property type="match status" value="1"/>
</dbReference>
<name>A0A2U9IVB9_9CREN</name>
<feature type="binding site" evidence="10">
    <location>
        <position position="127"/>
    </location>
    <ligand>
        <name>Mg(2+)</name>
        <dbReference type="ChEBI" id="CHEBI:18420"/>
        <label>1</label>
    </ligand>
</feature>
<reference evidence="14" key="2">
    <citation type="submission" date="2020-03" db="EMBL/GenBank/DDBJ databases">
        <title>Complete Genome Sequences of Extremely Thermoacidophilic, Metal-Mobilizing Type-Strain Members of the Archaeal Family Sulfolobaceae: Acidianus brierleyi DSM-1651T, Acidianus sulfidivorans DSM-18786T, Metallosphaera hakonensis DSM-7519T, and Metallosphaera prunae DSM-10039T.</title>
        <authorList>
            <person name="Counts J.A."/>
            <person name="Kelly R.M."/>
        </authorList>
    </citation>
    <scope>NUCLEOTIDE SEQUENCE [LARGE SCALE GENOMIC DNA]</scope>
    <source>
        <strain evidence="14">HO1-1</strain>
    </source>
</reference>
<evidence type="ECO:0000256" key="3">
    <source>
        <dbReference type="ARBA" id="ARBA00022723"/>
    </source>
</evidence>
<reference evidence="14" key="3">
    <citation type="submission" date="2020-03" db="EMBL/GenBank/DDBJ databases">
        <title>Sequencing and Assembly of Multiple Reported Metal-Biooxidizing Members of the Extremely Thermoacidophilic Archaeal Family Sulfolobaceae.</title>
        <authorList>
            <person name="Counts J.A."/>
            <person name="Kelly R.M."/>
        </authorList>
    </citation>
    <scope>NUCLEOTIDE SEQUENCE [LARGE SCALE GENOMIC DNA]</scope>
    <source>
        <strain evidence="14">HO1-1</strain>
    </source>
</reference>
<keyword evidence="14" id="KW-1185">Reference proteome</keyword>
<dbReference type="InterPro" id="IPR029057">
    <property type="entry name" value="PRTase-like"/>
</dbReference>
<feature type="domain" description="Ribose-phosphate pyrophosphokinase N-terminal" evidence="12">
    <location>
        <begin position="1"/>
        <end position="117"/>
    </location>
</feature>
<comment type="pathway">
    <text evidence="10">Metabolic intermediate biosynthesis; 5-phospho-alpha-D-ribose 1-diphosphate biosynthesis; 5-phospho-alpha-D-ribose 1-diphosphate from D-ribose 5-phosphate (route I): step 1/1.</text>
</comment>
<dbReference type="InterPro" id="IPR005946">
    <property type="entry name" value="Rib-P_diPkinase"/>
</dbReference>
<evidence type="ECO:0000256" key="2">
    <source>
        <dbReference type="ARBA" id="ARBA00022679"/>
    </source>
</evidence>
<comment type="similarity">
    <text evidence="10">Belongs to the ribose-phosphate pyrophosphokinase family. Class III (archaeal) subfamily.</text>
</comment>
<keyword evidence="1 10" id="KW-0963">Cytoplasm</keyword>
<dbReference type="GO" id="GO:0005737">
    <property type="term" value="C:cytoplasm"/>
    <property type="evidence" value="ECO:0007669"/>
    <property type="project" value="UniProtKB-SubCell"/>
</dbReference>
<dbReference type="GO" id="GO:0004749">
    <property type="term" value="F:ribose phosphate diphosphokinase activity"/>
    <property type="evidence" value="ECO:0007669"/>
    <property type="project" value="UniProtKB-UniRule"/>
</dbReference>
<dbReference type="GO" id="GO:0002189">
    <property type="term" value="C:ribose phosphate diphosphokinase complex"/>
    <property type="evidence" value="ECO:0007669"/>
    <property type="project" value="TreeGrafter"/>
</dbReference>
<keyword evidence="5 10" id="KW-0547">Nucleotide-binding</keyword>
<dbReference type="NCBIfam" id="TIGR01251">
    <property type="entry name" value="ribP_PPkin"/>
    <property type="match status" value="1"/>
</dbReference>
<keyword evidence="4 10" id="KW-0545">Nucleotide biosynthesis</keyword>
<accession>A0A2U9IVB9</accession>
<evidence type="ECO:0000256" key="7">
    <source>
        <dbReference type="ARBA" id="ARBA00022840"/>
    </source>
</evidence>
<keyword evidence="3 10" id="KW-0479">Metal-binding</keyword>
<dbReference type="GO" id="GO:0005524">
    <property type="term" value="F:ATP binding"/>
    <property type="evidence" value="ECO:0007669"/>
    <property type="project" value="UniProtKB-KW"/>
</dbReference>
<dbReference type="Gene3D" id="3.40.50.2020">
    <property type="match status" value="2"/>
</dbReference>
<dbReference type="HAMAP" id="MF_00583_A">
    <property type="entry name" value="RibP_PPkinase_A"/>
    <property type="match status" value="1"/>
</dbReference>
<reference evidence="13 14" key="1">
    <citation type="submission" date="2018-05" db="EMBL/GenBank/DDBJ databases">
        <title>Complete Genome Sequences of Extremely Thermoacidophilic, Metal-Mobilizing Type-Strain Members of the Archaeal Family Sulfolobaceae: Acidianus brierleyi DSM-1651T, Acidianus sulfidivorans DSM-18786T, Metallosphaera hakonensis DSM-7519T, and Metallosphaera prunae DSM-10039T.</title>
        <authorList>
            <person name="Counts J.A."/>
            <person name="Kelly R.M."/>
        </authorList>
    </citation>
    <scope>NUCLEOTIDE SEQUENCE [LARGE SCALE GENOMIC DNA]</scope>
    <source>
        <strain evidence="13 14">HO1-1</strain>
    </source>
</reference>
<dbReference type="Pfam" id="PF00156">
    <property type="entry name" value="Pribosyltran"/>
    <property type="match status" value="1"/>
</dbReference>
<comment type="cofactor">
    <cofactor evidence="10">
        <name>Mg(2+)</name>
        <dbReference type="ChEBI" id="CHEBI:18420"/>
    </cofactor>
    <text evidence="10">Binds 2 Mg(2+) ions per subunit.</text>
</comment>
<feature type="domain" description="Phosphoribosyltransferase" evidence="11">
    <location>
        <begin position="158"/>
        <end position="264"/>
    </location>
</feature>
<evidence type="ECO:0000313" key="13">
    <source>
        <dbReference type="EMBL" id="AWR99912.1"/>
    </source>
</evidence>
<feature type="binding site" evidence="10">
    <location>
        <position position="215"/>
    </location>
    <ligand>
        <name>D-ribose 5-phosphate</name>
        <dbReference type="ChEBI" id="CHEBI:78346"/>
    </ligand>
</feature>
<dbReference type="UniPathway" id="UPA00087">
    <property type="reaction ID" value="UER00172"/>
</dbReference>
<evidence type="ECO:0000259" key="11">
    <source>
        <dbReference type="Pfam" id="PF00156"/>
    </source>
</evidence>
<dbReference type="InterPro" id="IPR037514">
    <property type="entry name" value="Rib-P_diPkinase_arc"/>
</dbReference>
<dbReference type="EMBL" id="CP029287">
    <property type="protein sequence ID" value="AWR99912.1"/>
    <property type="molecule type" value="Genomic_DNA"/>
</dbReference>
<dbReference type="GO" id="GO:0016301">
    <property type="term" value="F:kinase activity"/>
    <property type="evidence" value="ECO:0007669"/>
    <property type="project" value="UniProtKB-KW"/>
</dbReference>
<evidence type="ECO:0000256" key="10">
    <source>
        <dbReference type="HAMAP-Rule" id="MF_00583"/>
    </source>
</evidence>
<dbReference type="KEGG" id="mhk:DFR87_09685"/>
<dbReference type="PANTHER" id="PTHR10210:SF32">
    <property type="entry name" value="RIBOSE-PHOSPHATE PYROPHOSPHOKINASE 2"/>
    <property type="match status" value="1"/>
</dbReference>
<keyword evidence="7 10" id="KW-0067">ATP-binding</keyword>
<feature type="binding site" evidence="10">
    <location>
        <position position="165"/>
    </location>
    <ligand>
        <name>Mg(2+)</name>
        <dbReference type="ChEBI" id="CHEBI:18420"/>
        <label>2</label>
    </ligand>
</feature>
<dbReference type="InterPro" id="IPR029099">
    <property type="entry name" value="Pribosyltran_N"/>
</dbReference>
<comment type="function">
    <text evidence="10">Involved in the biosynthesis of the central metabolite phospho-alpha-D-ribosyl-1-pyrophosphate (PRPP) via the transfer of pyrophosphoryl group from ATP to 1-hydroxyl of ribose-5-phosphate (Rib-5-P).</text>
</comment>
<dbReference type="PANTHER" id="PTHR10210">
    <property type="entry name" value="RIBOSE-PHOSPHATE DIPHOSPHOKINASE FAMILY MEMBER"/>
    <property type="match status" value="1"/>
</dbReference>
<feature type="binding site" evidence="10">
    <location>
        <begin position="34"/>
        <end position="36"/>
    </location>
    <ligand>
        <name>ATP</name>
        <dbReference type="ChEBI" id="CHEBI:30616"/>
    </ligand>
</feature>
<evidence type="ECO:0000256" key="1">
    <source>
        <dbReference type="ARBA" id="ARBA00022490"/>
    </source>
</evidence>
<evidence type="ECO:0000259" key="12">
    <source>
        <dbReference type="Pfam" id="PF13793"/>
    </source>
</evidence>
<dbReference type="CDD" id="cd06223">
    <property type="entry name" value="PRTases_typeI"/>
    <property type="match status" value="1"/>
</dbReference>
<evidence type="ECO:0000256" key="4">
    <source>
        <dbReference type="ARBA" id="ARBA00022727"/>
    </source>
</evidence>
<feature type="binding site" evidence="10">
    <location>
        <position position="190"/>
    </location>
    <ligand>
        <name>D-ribose 5-phosphate</name>
        <dbReference type="ChEBI" id="CHEBI:78346"/>
    </ligand>
</feature>
<dbReference type="GO" id="GO:0006015">
    <property type="term" value="P:5-phosphoribose 1-diphosphate biosynthetic process"/>
    <property type="evidence" value="ECO:0007669"/>
    <property type="project" value="UniProtKB-UniRule"/>
</dbReference>
<dbReference type="OrthoDB" id="371997at2157"/>
<keyword evidence="6 10" id="KW-0418">Kinase</keyword>
<organism evidence="13 14">
    <name type="scientific">Metallosphaera hakonensis JCM 8857 = DSM 7519</name>
    <dbReference type="NCBI Taxonomy" id="1293036"/>
    <lineage>
        <taxon>Archaea</taxon>
        <taxon>Thermoproteota</taxon>
        <taxon>Thermoprotei</taxon>
        <taxon>Sulfolobales</taxon>
        <taxon>Sulfolobaceae</taxon>
        <taxon>Metallosphaera</taxon>
    </lineage>
</organism>
<proteinExistence type="inferred from homology"/>
<dbReference type="RefSeq" id="WP_110369432.1">
    <property type="nucleotide sequence ID" value="NZ_CP029287.2"/>
</dbReference>
<dbReference type="GO" id="GO:0006164">
    <property type="term" value="P:purine nucleotide biosynthetic process"/>
    <property type="evidence" value="ECO:0007669"/>
    <property type="project" value="TreeGrafter"/>
</dbReference>
<evidence type="ECO:0000256" key="5">
    <source>
        <dbReference type="ARBA" id="ARBA00022741"/>
    </source>
</evidence>
<feature type="active site" evidence="10">
    <location>
        <position position="188"/>
    </location>
</feature>